<feature type="region of interest" description="Disordered" evidence="1">
    <location>
        <begin position="1"/>
        <end position="45"/>
    </location>
</feature>
<gene>
    <name evidence="2" type="ORF">ACFQVD_32535</name>
</gene>
<dbReference type="EMBL" id="JBHTEE010000001">
    <property type="protein sequence ID" value="MFC7604845.1"/>
    <property type="molecule type" value="Genomic_DNA"/>
</dbReference>
<comment type="caution">
    <text evidence="2">The sequence shown here is derived from an EMBL/GenBank/DDBJ whole genome shotgun (WGS) entry which is preliminary data.</text>
</comment>
<proteinExistence type="predicted"/>
<dbReference type="Proteomes" id="UP001596514">
    <property type="component" value="Unassembled WGS sequence"/>
</dbReference>
<reference evidence="3" key="1">
    <citation type="journal article" date="2019" name="Int. J. Syst. Evol. Microbiol.">
        <title>The Global Catalogue of Microorganisms (GCM) 10K type strain sequencing project: providing services to taxonomists for standard genome sequencing and annotation.</title>
        <authorList>
            <consortium name="The Broad Institute Genomics Platform"/>
            <consortium name="The Broad Institute Genome Sequencing Center for Infectious Disease"/>
            <person name="Wu L."/>
            <person name="Ma J."/>
        </authorList>
    </citation>
    <scope>NUCLEOTIDE SEQUENCE [LARGE SCALE GENOMIC DNA]</scope>
    <source>
        <strain evidence="3">JCM 10083</strain>
    </source>
</reference>
<evidence type="ECO:0000256" key="1">
    <source>
        <dbReference type="SAM" id="MobiDB-lite"/>
    </source>
</evidence>
<accession>A0ABW2T826</accession>
<name>A0ABW2T826_9ACTN</name>
<dbReference type="RefSeq" id="WP_364155791.1">
    <property type="nucleotide sequence ID" value="NZ_JBHTEE010000001.1"/>
</dbReference>
<evidence type="ECO:0008006" key="4">
    <source>
        <dbReference type="Google" id="ProtNLM"/>
    </source>
</evidence>
<sequence>MEDVPNEDAARLSPLKHANLNTLGRHPRPGLRPLRNPADDDDGED</sequence>
<evidence type="ECO:0000313" key="3">
    <source>
        <dbReference type="Proteomes" id="UP001596514"/>
    </source>
</evidence>
<evidence type="ECO:0000313" key="2">
    <source>
        <dbReference type="EMBL" id="MFC7604845.1"/>
    </source>
</evidence>
<organism evidence="2 3">
    <name type="scientific">Streptosporangium amethystogenes subsp. fukuiense</name>
    <dbReference type="NCBI Taxonomy" id="698418"/>
    <lineage>
        <taxon>Bacteria</taxon>
        <taxon>Bacillati</taxon>
        <taxon>Actinomycetota</taxon>
        <taxon>Actinomycetes</taxon>
        <taxon>Streptosporangiales</taxon>
        <taxon>Streptosporangiaceae</taxon>
        <taxon>Streptosporangium</taxon>
    </lineage>
</organism>
<keyword evidence="3" id="KW-1185">Reference proteome</keyword>
<protein>
    <recommendedName>
        <fullName evidence="4">Tn3 transposase DDE domain-containing protein</fullName>
    </recommendedName>
</protein>